<reference evidence="6 7" key="1">
    <citation type="journal article" date="2019" name="Nat. Ecol. Evol.">
        <title>Megaphylogeny resolves global patterns of mushroom evolution.</title>
        <authorList>
            <person name="Varga T."/>
            <person name="Krizsan K."/>
            <person name="Foldi C."/>
            <person name="Dima B."/>
            <person name="Sanchez-Garcia M."/>
            <person name="Sanchez-Ramirez S."/>
            <person name="Szollosi G.J."/>
            <person name="Szarkandi J.G."/>
            <person name="Papp V."/>
            <person name="Albert L."/>
            <person name="Andreopoulos W."/>
            <person name="Angelini C."/>
            <person name="Antonin V."/>
            <person name="Barry K.W."/>
            <person name="Bougher N.L."/>
            <person name="Buchanan P."/>
            <person name="Buyck B."/>
            <person name="Bense V."/>
            <person name="Catcheside P."/>
            <person name="Chovatia M."/>
            <person name="Cooper J."/>
            <person name="Damon W."/>
            <person name="Desjardin D."/>
            <person name="Finy P."/>
            <person name="Geml J."/>
            <person name="Haridas S."/>
            <person name="Hughes K."/>
            <person name="Justo A."/>
            <person name="Karasinski D."/>
            <person name="Kautmanova I."/>
            <person name="Kiss B."/>
            <person name="Kocsube S."/>
            <person name="Kotiranta H."/>
            <person name="LaButti K.M."/>
            <person name="Lechner B.E."/>
            <person name="Liimatainen K."/>
            <person name="Lipzen A."/>
            <person name="Lukacs Z."/>
            <person name="Mihaltcheva S."/>
            <person name="Morgado L.N."/>
            <person name="Niskanen T."/>
            <person name="Noordeloos M.E."/>
            <person name="Ohm R.A."/>
            <person name="Ortiz-Santana B."/>
            <person name="Ovrebo C."/>
            <person name="Racz N."/>
            <person name="Riley R."/>
            <person name="Savchenko A."/>
            <person name="Shiryaev A."/>
            <person name="Soop K."/>
            <person name="Spirin V."/>
            <person name="Szebenyi C."/>
            <person name="Tomsovsky M."/>
            <person name="Tulloss R.E."/>
            <person name="Uehling J."/>
            <person name="Grigoriev I.V."/>
            <person name="Vagvolgyi C."/>
            <person name="Papp T."/>
            <person name="Martin F.M."/>
            <person name="Miettinen O."/>
            <person name="Hibbett D.S."/>
            <person name="Nagy L.G."/>
        </authorList>
    </citation>
    <scope>NUCLEOTIDE SEQUENCE [LARGE SCALE GENOMIC DNA]</scope>
    <source>
        <strain evidence="6 7">FP101781</strain>
    </source>
</reference>
<dbReference type="InterPro" id="IPR008271">
    <property type="entry name" value="Ser/Thr_kinase_AS"/>
</dbReference>
<dbReference type="Proteomes" id="UP000298030">
    <property type="component" value="Unassembled WGS sequence"/>
</dbReference>
<keyword evidence="3 6" id="KW-0418">Kinase</keyword>
<dbReference type="InterPro" id="IPR000719">
    <property type="entry name" value="Prot_kinase_dom"/>
</dbReference>
<dbReference type="InterPro" id="IPR051681">
    <property type="entry name" value="Ser/Thr_Kinases-Pseudokinases"/>
</dbReference>
<organism evidence="6 7">
    <name type="scientific">Coprinellus micaceus</name>
    <name type="common">Glistening ink-cap mushroom</name>
    <name type="synonym">Coprinus micaceus</name>
    <dbReference type="NCBI Taxonomy" id="71717"/>
    <lineage>
        <taxon>Eukaryota</taxon>
        <taxon>Fungi</taxon>
        <taxon>Dikarya</taxon>
        <taxon>Basidiomycota</taxon>
        <taxon>Agaricomycotina</taxon>
        <taxon>Agaricomycetes</taxon>
        <taxon>Agaricomycetidae</taxon>
        <taxon>Agaricales</taxon>
        <taxon>Agaricineae</taxon>
        <taxon>Psathyrellaceae</taxon>
        <taxon>Coprinellus</taxon>
    </lineage>
</organism>
<evidence type="ECO:0000259" key="5">
    <source>
        <dbReference type="PROSITE" id="PS50011"/>
    </source>
</evidence>
<dbReference type="STRING" id="71717.A0A4Y7SU74"/>
<evidence type="ECO:0000313" key="7">
    <source>
        <dbReference type="Proteomes" id="UP000298030"/>
    </source>
</evidence>
<evidence type="ECO:0000256" key="3">
    <source>
        <dbReference type="ARBA" id="ARBA00022777"/>
    </source>
</evidence>
<dbReference type="GO" id="GO:0005524">
    <property type="term" value="F:ATP binding"/>
    <property type="evidence" value="ECO:0007669"/>
    <property type="project" value="UniProtKB-KW"/>
</dbReference>
<proteinExistence type="predicted"/>
<name>A0A4Y7SU74_COPMI</name>
<dbReference type="PROSITE" id="PS50011">
    <property type="entry name" value="PROTEIN_KINASE_DOM"/>
    <property type="match status" value="1"/>
</dbReference>
<dbReference type="PROSITE" id="PS00108">
    <property type="entry name" value="PROTEIN_KINASE_ST"/>
    <property type="match status" value="1"/>
</dbReference>
<evidence type="ECO:0000256" key="2">
    <source>
        <dbReference type="ARBA" id="ARBA00022741"/>
    </source>
</evidence>
<dbReference type="EMBL" id="QPFP01000057">
    <property type="protein sequence ID" value="TEB25417.1"/>
    <property type="molecule type" value="Genomic_DNA"/>
</dbReference>
<keyword evidence="2" id="KW-0547">Nucleotide-binding</keyword>
<comment type="caution">
    <text evidence="6">The sequence shown here is derived from an EMBL/GenBank/DDBJ whole genome shotgun (WGS) entry which is preliminary data.</text>
</comment>
<keyword evidence="1" id="KW-0808">Transferase</keyword>
<dbReference type="InterPro" id="IPR011009">
    <property type="entry name" value="Kinase-like_dom_sf"/>
</dbReference>
<gene>
    <name evidence="6" type="ORF">FA13DRAFT_1738349</name>
</gene>
<dbReference type="PANTHER" id="PTHR44329:SF288">
    <property type="entry name" value="MITOGEN-ACTIVATED PROTEIN KINASE KINASE KINASE 20"/>
    <property type="match status" value="1"/>
</dbReference>
<accession>A0A4Y7SU74</accession>
<dbReference type="GO" id="GO:0004674">
    <property type="term" value="F:protein serine/threonine kinase activity"/>
    <property type="evidence" value="ECO:0007669"/>
    <property type="project" value="TreeGrafter"/>
</dbReference>
<dbReference type="PANTHER" id="PTHR44329">
    <property type="entry name" value="SERINE/THREONINE-PROTEIN KINASE TNNI3K-RELATED"/>
    <property type="match status" value="1"/>
</dbReference>
<dbReference type="SUPFAM" id="SSF56112">
    <property type="entry name" value="Protein kinase-like (PK-like)"/>
    <property type="match status" value="1"/>
</dbReference>
<keyword evidence="7" id="KW-1185">Reference proteome</keyword>
<dbReference type="Pfam" id="PF00069">
    <property type="entry name" value="Pkinase"/>
    <property type="match status" value="1"/>
</dbReference>
<evidence type="ECO:0000313" key="6">
    <source>
        <dbReference type="EMBL" id="TEB25417.1"/>
    </source>
</evidence>
<dbReference type="Gene3D" id="1.10.510.10">
    <property type="entry name" value="Transferase(Phosphotransferase) domain 1"/>
    <property type="match status" value="1"/>
</dbReference>
<dbReference type="SMART" id="SM00220">
    <property type="entry name" value="S_TKc"/>
    <property type="match status" value="1"/>
</dbReference>
<evidence type="ECO:0000256" key="1">
    <source>
        <dbReference type="ARBA" id="ARBA00022679"/>
    </source>
</evidence>
<dbReference type="AlphaFoldDB" id="A0A4Y7SU74"/>
<evidence type="ECO:0000256" key="4">
    <source>
        <dbReference type="ARBA" id="ARBA00022840"/>
    </source>
</evidence>
<feature type="domain" description="Protein kinase" evidence="5">
    <location>
        <begin position="86"/>
        <end position="389"/>
    </location>
</feature>
<sequence length="399" mass="45788">MPPHSDWHGLIMVASSYTSSRDRVTIEENFRRFLSMLNNILSHQPSHRRLLRHQGGEAQILVNALQKALYHILQASSERQHVLKALLRLSKVSNLLPSSFYLSDVRHVRRIIDFATPTTDIYRGIHRGRKVFLKRYRLFSGSWSREDRAELLNREAVIWANHRHVGVLPFLGVFQREDDAYDSGLYLVSPFLEHGTILDYLNARPRSNRRLLMRDILNAVYFLHSNSIIHGDLKGANILVNDSGRACIADLGFSRLTTTAVLTWATIQSSPSLGTVPWQAPELLENYLLDKLIVPTTASDVYALGCLCYEIFTNRQPFWEVHPNSPVRSLTILKEVVERARLPAKPGRESEAYTLCELSESIWRMMERCWLRNASIRPSAFELSILPSFANVFDNRRSP</sequence>
<protein>
    <submittedName>
        <fullName evidence="6">Kinase-like protein</fullName>
    </submittedName>
</protein>
<dbReference type="OrthoDB" id="4062651at2759"/>
<keyword evidence="4" id="KW-0067">ATP-binding</keyword>